<name>A0A2W2C2D9_9BACT</name>
<accession>A0A2W2C2D9</accession>
<feature type="signal peptide" evidence="1">
    <location>
        <begin position="1"/>
        <end position="29"/>
    </location>
</feature>
<comment type="caution">
    <text evidence="2">The sequence shown here is derived from an EMBL/GenBank/DDBJ whole genome shotgun (WGS) entry which is preliminary data.</text>
</comment>
<keyword evidence="1" id="KW-0732">Signal</keyword>
<sequence length="304" mass="33493">MKSGNWTFNVKALGLIVALVVAAADITHAQLSDAGGSKSIHSLKEKKEKPTPPWFVQRFTLSAGLFMPINNTSIKVGTTDGSIGTNIDLEDDLGFKSSTQSFYADLQWRASRRSRFDITYYSLHRSADKTLQKEIDFKDNVYPISASVNAHFNTDIVRFSYGYAIITNPKYEVGLLIGAHIMKTGVGISANTGAGSASYSDEFNFTAPLPDLGVWGGYAFAKNWSINAEFGWLSLSVDNIYGRILGGTLGINYSPVKNLRLCLAYTGLNIKADVERDNWKGDLKWNYNGPVLTVGYSFGNYSWK</sequence>
<proteinExistence type="predicted"/>
<dbReference type="Proteomes" id="UP000248745">
    <property type="component" value="Unassembled WGS sequence"/>
</dbReference>
<dbReference type="AlphaFoldDB" id="A0A2W2C2D9"/>
<evidence type="ECO:0000256" key="1">
    <source>
        <dbReference type="SAM" id="SignalP"/>
    </source>
</evidence>
<dbReference type="RefSeq" id="WP_110997669.1">
    <property type="nucleotide sequence ID" value="NZ_QKTW01000006.1"/>
</dbReference>
<evidence type="ECO:0000313" key="2">
    <source>
        <dbReference type="EMBL" id="PZF74253.1"/>
    </source>
</evidence>
<feature type="chain" id="PRO_5015988975" description="Outer membrane protein beta-barrel domain-containing protein" evidence="1">
    <location>
        <begin position="30"/>
        <end position="304"/>
    </location>
</feature>
<reference evidence="2 3" key="1">
    <citation type="submission" date="2018-06" db="EMBL/GenBank/DDBJ databases">
        <title>Mucibacter soli gen. nov., sp. nov., a new member of the family Chitinophagaceae producing mucin.</title>
        <authorList>
            <person name="Kim M.-K."/>
            <person name="Park S."/>
            <person name="Kim T.-S."/>
            <person name="Joung Y."/>
            <person name="Han J.-H."/>
            <person name="Kim S.B."/>
        </authorList>
    </citation>
    <scope>NUCLEOTIDE SEQUENCE [LARGE SCALE GENOMIC DNA]</scope>
    <source>
        <strain evidence="2 3">R1-15</strain>
    </source>
</reference>
<protein>
    <recommendedName>
        <fullName evidence="4">Outer membrane protein beta-barrel domain-containing protein</fullName>
    </recommendedName>
</protein>
<keyword evidence="3" id="KW-1185">Reference proteome</keyword>
<dbReference type="EMBL" id="QKTW01000006">
    <property type="protein sequence ID" value="PZF74253.1"/>
    <property type="molecule type" value="Genomic_DNA"/>
</dbReference>
<evidence type="ECO:0000313" key="3">
    <source>
        <dbReference type="Proteomes" id="UP000248745"/>
    </source>
</evidence>
<dbReference type="OrthoDB" id="657710at2"/>
<evidence type="ECO:0008006" key="4">
    <source>
        <dbReference type="Google" id="ProtNLM"/>
    </source>
</evidence>
<organism evidence="2 3">
    <name type="scientific">Taibaiella soli</name>
    <dbReference type="NCBI Taxonomy" id="1649169"/>
    <lineage>
        <taxon>Bacteria</taxon>
        <taxon>Pseudomonadati</taxon>
        <taxon>Bacteroidota</taxon>
        <taxon>Chitinophagia</taxon>
        <taxon>Chitinophagales</taxon>
        <taxon>Chitinophagaceae</taxon>
        <taxon>Taibaiella</taxon>
    </lineage>
</organism>
<gene>
    <name evidence="2" type="ORF">DN068_04360</name>
</gene>